<evidence type="ECO:0000313" key="2">
    <source>
        <dbReference type="Proteomes" id="UP000499080"/>
    </source>
</evidence>
<protein>
    <recommendedName>
        <fullName evidence="3">DDE-1 domain-containing protein</fullName>
    </recommendedName>
</protein>
<reference evidence="1 2" key="1">
    <citation type="journal article" date="2019" name="Sci. Rep.">
        <title>Orb-weaving spider Araneus ventricosus genome elucidates the spidroin gene catalogue.</title>
        <authorList>
            <person name="Kono N."/>
            <person name="Nakamura H."/>
            <person name="Ohtoshi R."/>
            <person name="Moran D.A.P."/>
            <person name="Shinohara A."/>
            <person name="Yoshida Y."/>
            <person name="Fujiwara M."/>
            <person name="Mori M."/>
            <person name="Tomita M."/>
            <person name="Arakawa K."/>
        </authorList>
    </citation>
    <scope>NUCLEOTIDE SEQUENCE [LARGE SCALE GENOMIC DNA]</scope>
</reference>
<sequence>MRGCRICKLTLANPLVIYLPRYISKYSRALKVPIAKFKSRSVWAESVFEECNQENSQDWLECNDDEPDNQVLADDEIIASVIKVQDTCDDEEEPSGNDRAERNHPLRRLLTALRWI</sequence>
<keyword evidence="2" id="KW-1185">Reference proteome</keyword>
<comment type="caution">
    <text evidence="1">The sequence shown here is derived from an EMBL/GenBank/DDBJ whole genome shotgun (WGS) entry which is preliminary data.</text>
</comment>
<dbReference type="EMBL" id="BGPR01016277">
    <property type="protein sequence ID" value="GBN72448.1"/>
    <property type="molecule type" value="Genomic_DNA"/>
</dbReference>
<dbReference type="AlphaFoldDB" id="A0A4Y2R9N6"/>
<dbReference type="OrthoDB" id="125347at2759"/>
<name>A0A4Y2R9N6_ARAVE</name>
<accession>A0A4Y2R9N6</accession>
<evidence type="ECO:0008006" key="3">
    <source>
        <dbReference type="Google" id="ProtNLM"/>
    </source>
</evidence>
<organism evidence="1 2">
    <name type="scientific">Araneus ventricosus</name>
    <name type="common">Orbweaver spider</name>
    <name type="synonym">Epeira ventricosa</name>
    <dbReference type="NCBI Taxonomy" id="182803"/>
    <lineage>
        <taxon>Eukaryota</taxon>
        <taxon>Metazoa</taxon>
        <taxon>Ecdysozoa</taxon>
        <taxon>Arthropoda</taxon>
        <taxon>Chelicerata</taxon>
        <taxon>Arachnida</taxon>
        <taxon>Araneae</taxon>
        <taxon>Araneomorphae</taxon>
        <taxon>Entelegynae</taxon>
        <taxon>Araneoidea</taxon>
        <taxon>Araneidae</taxon>
        <taxon>Araneus</taxon>
    </lineage>
</organism>
<evidence type="ECO:0000313" key="1">
    <source>
        <dbReference type="EMBL" id="GBN72448.1"/>
    </source>
</evidence>
<gene>
    <name evidence="1" type="ORF">AVEN_3887_1</name>
</gene>
<proteinExistence type="predicted"/>
<dbReference type="Proteomes" id="UP000499080">
    <property type="component" value="Unassembled WGS sequence"/>
</dbReference>